<protein>
    <recommendedName>
        <fullName evidence="4">tRNA pseudouridine synthase A</fullName>
        <ecNumber evidence="4">5.4.99.12</ecNumber>
    </recommendedName>
    <alternativeName>
        <fullName evidence="4">tRNA pseudouridine(38-40) synthase</fullName>
    </alternativeName>
    <alternativeName>
        <fullName evidence="4">tRNA pseudouridylate synthase I</fullName>
    </alternativeName>
    <alternativeName>
        <fullName evidence="4">tRNA-uridine isomerase I</fullName>
    </alternativeName>
</protein>
<dbReference type="KEGG" id="pseg:D3H65_18585"/>
<evidence type="ECO:0000256" key="6">
    <source>
        <dbReference type="PIRSR" id="PIRSR001430-2"/>
    </source>
</evidence>
<dbReference type="PIRSF" id="PIRSF001430">
    <property type="entry name" value="tRNA_psdUrid_synth"/>
    <property type="match status" value="1"/>
</dbReference>
<dbReference type="Gene3D" id="3.30.70.580">
    <property type="entry name" value="Pseudouridine synthase I, catalytic domain, N-terminal subdomain"/>
    <property type="match status" value="1"/>
</dbReference>
<dbReference type="GO" id="GO:0160147">
    <property type="term" value="F:tRNA pseudouridine(38-40) synthase activity"/>
    <property type="evidence" value="ECO:0007669"/>
    <property type="project" value="UniProtKB-EC"/>
</dbReference>
<keyword evidence="3 4" id="KW-0413">Isomerase</keyword>
<feature type="binding site" evidence="4 6">
    <location>
        <position position="109"/>
    </location>
    <ligand>
        <name>substrate</name>
    </ligand>
</feature>
<reference evidence="9 10" key="1">
    <citation type="submission" date="2018-09" db="EMBL/GenBank/DDBJ databases">
        <title>Genome sequencing of strain 6GH32-13.</title>
        <authorList>
            <person name="Weon H.-Y."/>
            <person name="Heo J."/>
            <person name="Kwon S.-W."/>
        </authorList>
    </citation>
    <scope>NUCLEOTIDE SEQUENCE [LARGE SCALE GENOMIC DNA]</scope>
    <source>
        <strain evidence="9 10">5GH32-13</strain>
    </source>
</reference>
<dbReference type="AlphaFoldDB" id="A0A3B7MR85"/>
<evidence type="ECO:0000313" key="9">
    <source>
        <dbReference type="EMBL" id="AXY75863.1"/>
    </source>
</evidence>
<dbReference type="FunFam" id="3.30.70.580:FF:000001">
    <property type="entry name" value="tRNA pseudouridine synthase A"/>
    <property type="match status" value="1"/>
</dbReference>
<dbReference type="Proteomes" id="UP000263900">
    <property type="component" value="Chromosome"/>
</dbReference>
<keyword evidence="10" id="KW-1185">Reference proteome</keyword>
<dbReference type="OrthoDB" id="9811823at2"/>
<dbReference type="CDD" id="cd02570">
    <property type="entry name" value="PseudoU_synth_EcTruA"/>
    <property type="match status" value="1"/>
</dbReference>
<dbReference type="EC" id="5.4.99.12" evidence="4"/>
<dbReference type="InterPro" id="IPR020103">
    <property type="entry name" value="PsdUridine_synth_cat_dom_sf"/>
</dbReference>
<dbReference type="InterPro" id="IPR020097">
    <property type="entry name" value="PsdUridine_synth_TruA_a/b_dom"/>
</dbReference>
<feature type="active site" description="Nucleophile" evidence="4 5">
    <location>
        <position position="52"/>
    </location>
</feature>
<evidence type="ECO:0000256" key="4">
    <source>
        <dbReference type="HAMAP-Rule" id="MF_00171"/>
    </source>
</evidence>
<dbReference type="Pfam" id="PF01416">
    <property type="entry name" value="PseudoU_synth_1"/>
    <property type="match status" value="2"/>
</dbReference>
<evidence type="ECO:0000256" key="3">
    <source>
        <dbReference type="ARBA" id="ARBA00023235"/>
    </source>
</evidence>
<evidence type="ECO:0000256" key="2">
    <source>
        <dbReference type="ARBA" id="ARBA00022694"/>
    </source>
</evidence>
<dbReference type="Gene3D" id="3.30.70.660">
    <property type="entry name" value="Pseudouridine synthase I, catalytic domain, C-terminal subdomain"/>
    <property type="match status" value="1"/>
</dbReference>
<evidence type="ECO:0000259" key="8">
    <source>
        <dbReference type="Pfam" id="PF01416"/>
    </source>
</evidence>
<dbReference type="GO" id="GO:0003723">
    <property type="term" value="F:RNA binding"/>
    <property type="evidence" value="ECO:0007669"/>
    <property type="project" value="InterPro"/>
</dbReference>
<feature type="domain" description="Pseudouridine synthase I TruA alpha/beta" evidence="8">
    <location>
        <begin position="9"/>
        <end position="103"/>
    </location>
</feature>
<feature type="domain" description="Pseudouridine synthase I TruA alpha/beta" evidence="8">
    <location>
        <begin position="149"/>
        <end position="243"/>
    </location>
</feature>
<evidence type="ECO:0000256" key="7">
    <source>
        <dbReference type="RuleBase" id="RU003792"/>
    </source>
</evidence>
<dbReference type="EMBL" id="CP032157">
    <property type="protein sequence ID" value="AXY75863.1"/>
    <property type="molecule type" value="Genomic_DNA"/>
</dbReference>
<accession>A0A3B7MR85</accession>
<dbReference type="InterPro" id="IPR020095">
    <property type="entry name" value="PsdUridine_synth_TruA_C"/>
</dbReference>
<proteinExistence type="inferred from homology"/>
<name>A0A3B7MR85_9BACT</name>
<dbReference type="RefSeq" id="WP_119051744.1">
    <property type="nucleotide sequence ID" value="NZ_CP032157.1"/>
</dbReference>
<dbReference type="InterPro" id="IPR020094">
    <property type="entry name" value="TruA/RsuA/RluB/E/F_N"/>
</dbReference>
<dbReference type="HAMAP" id="MF_00171">
    <property type="entry name" value="TruA"/>
    <property type="match status" value="1"/>
</dbReference>
<dbReference type="PANTHER" id="PTHR11142:SF0">
    <property type="entry name" value="TRNA PSEUDOURIDINE SYNTHASE-LIKE 1"/>
    <property type="match status" value="1"/>
</dbReference>
<dbReference type="GO" id="GO:0031119">
    <property type="term" value="P:tRNA pseudouridine synthesis"/>
    <property type="evidence" value="ECO:0007669"/>
    <property type="project" value="UniProtKB-UniRule"/>
</dbReference>
<comment type="caution">
    <text evidence="4">Lacks conserved residue(s) required for the propagation of feature annotation.</text>
</comment>
<comment type="function">
    <text evidence="4">Formation of pseudouridine at positions 38, 39 and 40 in the anticodon stem and loop of transfer RNAs.</text>
</comment>
<comment type="similarity">
    <text evidence="1 4 7">Belongs to the tRNA pseudouridine synthase TruA family.</text>
</comment>
<dbReference type="InterPro" id="IPR001406">
    <property type="entry name" value="PsdUridine_synth_TruA"/>
</dbReference>
<evidence type="ECO:0000256" key="5">
    <source>
        <dbReference type="PIRSR" id="PIRSR001430-1"/>
    </source>
</evidence>
<evidence type="ECO:0000256" key="1">
    <source>
        <dbReference type="ARBA" id="ARBA00009375"/>
    </source>
</evidence>
<organism evidence="9 10">
    <name type="scientific">Paraflavitalea soli</name>
    <dbReference type="NCBI Taxonomy" id="2315862"/>
    <lineage>
        <taxon>Bacteria</taxon>
        <taxon>Pseudomonadati</taxon>
        <taxon>Bacteroidota</taxon>
        <taxon>Chitinophagia</taxon>
        <taxon>Chitinophagales</taxon>
        <taxon>Chitinophagaceae</taxon>
        <taxon>Paraflavitalea</taxon>
    </lineage>
</organism>
<sequence length="253" mass="28950">MNRYFLEVSYKGARYAGFQVQDNATTIQYEVEKVLATLFRQPVSLTGSSRTDSGVHARQNYFHFDMEINIPQKVVYNLNAMLPPDIAVNRLVPVKEDAHCRFDALAREYEYFIYQSKAPFLNDRAYFFPFTLDLPAMQAAAGMIMEYTDFTSFAKRNSQVRTHNCTILHSEWVEREGGLTVYRVKANRFLRGMVRGLVGTMLQVGRGKLSLPGFRKVIEALDCSEADFSVPGHGLFLVKVEYPDGYFTEKSQD</sequence>
<evidence type="ECO:0000313" key="10">
    <source>
        <dbReference type="Proteomes" id="UP000263900"/>
    </source>
</evidence>
<keyword evidence="2 4" id="KW-0819">tRNA processing</keyword>
<dbReference type="SUPFAM" id="SSF55120">
    <property type="entry name" value="Pseudouridine synthase"/>
    <property type="match status" value="1"/>
</dbReference>
<dbReference type="NCBIfam" id="TIGR00071">
    <property type="entry name" value="hisT_truA"/>
    <property type="match status" value="1"/>
</dbReference>
<gene>
    <name evidence="4 9" type="primary">truA</name>
    <name evidence="9" type="ORF">D3H65_18585</name>
</gene>
<dbReference type="PANTHER" id="PTHR11142">
    <property type="entry name" value="PSEUDOURIDYLATE SYNTHASE"/>
    <property type="match status" value="1"/>
</dbReference>
<comment type="subunit">
    <text evidence="4">Homodimer.</text>
</comment>
<comment type="catalytic activity">
    <reaction evidence="4 7">
        <text>uridine(38/39/40) in tRNA = pseudouridine(38/39/40) in tRNA</text>
        <dbReference type="Rhea" id="RHEA:22376"/>
        <dbReference type="Rhea" id="RHEA-COMP:10085"/>
        <dbReference type="Rhea" id="RHEA-COMP:10087"/>
        <dbReference type="ChEBI" id="CHEBI:65314"/>
        <dbReference type="ChEBI" id="CHEBI:65315"/>
        <dbReference type="EC" id="5.4.99.12"/>
    </reaction>
</comment>